<dbReference type="Proteomes" id="UP000198287">
    <property type="component" value="Unassembled WGS sequence"/>
</dbReference>
<evidence type="ECO:0000256" key="10">
    <source>
        <dbReference type="ARBA" id="ARBA00048977"/>
    </source>
</evidence>
<evidence type="ECO:0000256" key="3">
    <source>
        <dbReference type="ARBA" id="ARBA00022679"/>
    </source>
</evidence>
<comment type="catalytic activity">
    <reaction evidence="9">
        <text>L-threonyl-[protein] + ATP = O-phospho-L-threonyl-[protein] + ADP + H(+)</text>
        <dbReference type="Rhea" id="RHEA:46608"/>
        <dbReference type="Rhea" id="RHEA-COMP:11060"/>
        <dbReference type="Rhea" id="RHEA-COMP:11605"/>
        <dbReference type="ChEBI" id="CHEBI:15378"/>
        <dbReference type="ChEBI" id="CHEBI:30013"/>
        <dbReference type="ChEBI" id="CHEBI:30616"/>
        <dbReference type="ChEBI" id="CHEBI:61977"/>
        <dbReference type="ChEBI" id="CHEBI:456216"/>
        <dbReference type="EC" id="2.7.11.1"/>
    </reaction>
    <physiologicalReaction direction="left-to-right" evidence="9">
        <dbReference type="Rhea" id="RHEA:46609"/>
    </physiologicalReaction>
</comment>
<dbReference type="EC" id="2.7.11.1" evidence="1"/>
<keyword evidence="3" id="KW-0808">Transferase</keyword>
<dbReference type="OrthoDB" id="1405469at2759"/>
<evidence type="ECO:0000313" key="13">
    <source>
        <dbReference type="Proteomes" id="UP000198287"/>
    </source>
</evidence>
<keyword evidence="2" id="KW-0723">Serine/threonine-protein kinase</keyword>
<dbReference type="GO" id="GO:0017148">
    <property type="term" value="P:negative regulation of translation"/>
    <property type="evidence" value="ECO:0007669"/>
    <property type="project" value="UniProtKB-KW"/>
</dbReference>
<comment type="catalytic activity">
    <reaction evidence="10">
        <text>L-seryl-[protein] + ATP = O-phospho-L-seryl-[protein] + ADP + H(+)</text>
        <dbReference type="Rhea" id="RHEA:17989"/>
        <dbReference type="Rhea" id="RHEA-COMP:9863"/>
        <dbReference type="Rhea" id="RHEA-COMP:11604"/>
        <dbReference type="ChEBI" id="CHEBI:15378"/>
        <dbReference type="ChEBI" id="CHEBI:29999"/>
        <dbReference type="ChEBI" id="CHEBI:30616"/>
        <dbReference type="ChEBI" id="CHEBI:83421"/>
        <dbReference type="ChEBI" id="CHEBI:456216"/>
        <dbReference type="EC" id="2.7.11.1"/>
    </reaction>
    <physiologicalReaction direction="left-to-right" evidence="10">
        <dbReference type="Rhea" id="RHEA:17990"/>
    </physiologicalReaction>
</comment>
<keyword evidence="12" id="KW-0396">Initiation factor</keyword>
<evidence type="ECO:0000256" key="8">
    <source>
        <dbReference type="ARBA" id="ARBA00037982"/>
    </source>
</evidence>
<dbReference type="SUPFAM" id="SSF56112">
    <property type="entry name" value="Protein kinase-like (PK-like)"/>
    <property type="match status" value="1"/>
</dbReference>
<keyword evidence="5 12" id="KW-0418">Kinase</keyword>
<dbReference type="PROSITE" id="PS00108">
    <property type="entry name" value="PROTEIN_KINASE_ST"/>
    <property type="match status" value="1"/>
</dbReference>
<dbReference type="GO" id="GO:0005524">
    <property type="term" value="F:ATP binding"/>
    <property type="evidence" value="ECO:0007669"/>
    <property type="project" value="UniProtKB-KW"/>
</dbReference>
<keyword evidence="12" id="KW-0648">Protein biosynthesis</keyword>
<protein>
    <recommendedName>
        <fullName evidence="1">non-specific serine/threonine protein kinase</fullName>
        <ecNumber evidence="1">2.7.11.1</ecNumber>
    </recommendedName>
</protein>
<keyword evidence="6" id="KW-0067">ATP-binding</keyword>
<evidence type="ECO:0000256" key="7">
    <source>
        <dbReference type="ARBA" id="ARBA00023193"/>
    </source>
</evidence>
<comment type="caution">
    <text evidence="12">The sequence shown here is derived from an EMBL/GenBank/DDBJ whole genome shotgun (WGS) entry which is preliminary data.</text>
</comment>
<sequence length="528" mass="59671">MRQQEEWDEVDPLWEIWKQQLPLPNSCSNVESNPLNFPIIACISLQTELCNLGTLRDWMQRNRTRTLINSINFVSQVASGLHFVHSRKIVHRDLKPDNIYLNQDSVSSGIIVKIGDFGLAKVGKESQSINQAVDGNTHAFLSGKFSASQSGLGTEIYMSPEQHSGLQFDAKTDIYALGIIFLELSINFENISTRLQIITNMRNKDPKLPKDFEESMPFQSKIIFDMLSDNQILRPTAEQLVQRFDNHVRSVPLEKLLLPMGNLNLPASSFSIGKYITELETATAGDVDVPVIFLSGGAGVGKRVVLYELANSLVKHQGFTNAPMITLDLGSGNNAEIDSATYFANTKLKILPYLQELRKILPFSFLTKLRHKMETTVPKDLNGDQLNEKIDEFIQECQTLKKPWLMVIKVLNYSDEQVKGFQEFINILRKYGRRRPLIVLIGCNLPHFEHFSDDGLVDVVYTEVHPFAKEVGVAFIKKYWEDSRSARDNRCSFGAAKYLAGVSNQSDEGRELLSGKEESVYGRLVDFL</sequence>
<dbReference type="GO" id="GO:0005634">
    <property type="term" value="C:nucleus"/>
    <property type="evidence" value="ECO:0007669"/>
    <property type="project" value="TreeGrafter"/>
</dbReference>
<dbReference type="InterPro" id="IPR050339">
    <property type="entry name" value="CC_SR_Kinase"/>
</dbReference>
<feature type="domain" description="Protein kinase" evidence="11">
    <location>
        <begin position="1"/>
        <end position="250"/>
    </location>
</feature>
<dbReference type="SMART" id="SM00220">
    <property type="entry name" value="S_TKc"/>
    <property type="match status" value="1"/>
</dbReference>
<dbReference type="GO" id="GO:0005737">
    <property type="term" value="C:cytoplasm"/>
    <property type="evidence" value="ECO:0007669"/>
    <property type="project" value="TreeGrafter"/>
</dbReference>
<dbReference type="SUPFAM" id="SSF52540">
    <property type="entry name" value="P-loop containing nucleoside triphosphate hydrolases"/>
    <property type="match status" value="1"/>
</dbReference>
<evidence type="ECO:0000259" key="11">
    <source>
        <dbReference type="PROSITE" id="PS50011"/>
    </source>
</evidence>
<evidence type="ECO:0000256" key="4">
    <source>
        <dbReference type="ARBA" id="ARBA00022741"/>
    </source>
</evidence>
<dbReference type="InterPro" id="IPR027417">
    <property type="entry name" value="P-loop_NTPase"/>
</dbReference>
<evidence type="ECO:0000256" key="2">
    <source>
        <dbReference type="ARBA" id="ARBA00022527"/>
    </source>
</evidence>
<dbReference type="InterPro" id="IPR008271">
    <property type="entry name" value="Ser/Thr_kinase_AS"/>
</dbReference>
<dbReference type="InterPro" id="IPR000719">
    <property type="entry name" value="Prot_kinase_dom"/>
</dbReference>
<dbReference type="GO" id="GO:0003743">
    <property type="term" value="F:translation initiation factor activity"/>
    <property type="evidence" value="ECO:0007669"/>
    <property type="project" value="UniProtKB-KW"/>
</dbReference>
<keyword evidence="7" id="KW-0652">Protein synthesis inhibitor</keyword>
<dbReference type="GO" id="GO:0004694">
    <property type="term" value="F:eukaryotic translation initiation factor 2alpha kinase activity"/>
    <property type="evidence" value="ECO:0007669"/>
    <property type="project" value="TreeGrafter"/>
</dbReference>
<dbReference type="Gene3D" id="1.10.510.10">
    <property type="entry name" value="Transferase(Phosphotransferase) domain 1"/>
    <property type="match status" value="1"/>
</dbReference>
<evidence type="ECO:0000256" key="9">
    <source>
        <dbReference type="ARBA" id="ARBA00048659"/>
    </source>
</evidence>
<dbReference type="STRING" id="158441.A0A226D6W4"/>
<evidence type="ECO:0000256" key="1">
    <source>
        <dbReference type="ARBA" id="ARBA00012513"/>
    </source>
</evidence>
<name>A0A226D6W4_FOLCA</name>
<dbReference type="PANTHER" id="PTHR11042:SF160">
    <property type="entry name" value="EUKARYOTIC TRANSLATION INITIATION FACTOR 2-ALPHA KINASE 1"/>
    <property type="match status" value="1"/>
</dbReference>
<accession>A0A226D6W4</accession>
<keyword evidence="4" id="KW-0547">Nucleotide-binding</keyword>
<dbReference type="InterPro" id="IPR011009">
    <property type="entry name" value="Kinase-like_dom_sf"/>
</dbReference>
<dbReference type="EMBL" id="LNIX01000030">
    <property type="protein sequence ID" value="OXA41292.1"/>
    <property type="molecule type" value="Genomic_DNA"/>
</dbReference>
<evidence type="ECO:0000256" key="5">
    <source>
        <dbReference type="ARBA" id="ARBA00022777"/>
    </source>
</evidence>
<organism evidence="12 13">
    <name type="scientific">Folsomia candida</name>
    <name type="common">Springtail</name>
    <dbReference type="NCBI Taxonomy" id="158441"/>
    <lineage>
        <taxon>Eukaryota</taxon>
        <taxon>Metazoa</taxon>
        <taxon>Ecdysozoa</taxon>
        <taxon>Arthropoda</taxon>
        <taxon>Hexapoda</taxon>
        <taxon>Collembola</taxon>
        <taxon>Entomobryomorpha</taxon>
        <taxon>Isotomoidea</taxon>
        <taxon>Isotomidae</taxon>
        <taxon>Proisotominae</taxon>
        <taxon>Folsomia</taxon>
    </lineage>
</organism>
<dbReference type="AlphaFoldDB" id="A0A226D6W4"/>
<evidence type="ECO:0000313" key="12">
    <source>
        <dbReference type="EMBL" id="OXA41292.1"/>
    </source>
</evidence>
<keyword evidence="13" id="KW-1185">Reference proteome</keyword>
<dbReference type="Pfam" id="PF00069">
    <property type="entry name" value="Pkinase"/>
    <property type="match status" value="1"/>
</dbReference>
<reference evidence="12 13" key="1">
    <citation type="submission" date="2015-12" db="EMBL/GenBank/DDBJ databases">
        <title>The genome of Folsomia candida.</title>
        <authorList>
            <person name="Faddeeva A."/>
            <person name="Derks M.F."/>
            <person name="Anvar Y."/>
            <person name="Smit S."/>
            <person name="Van Straalen N."/>
            <person name="Roelofs D."/>
        </authorList>
    </citation>
    <scope>NUCLEOTIDE SEQUENCE [LARGE SCALE GENOMIC DNA]</scope>
    <source>
        <strain evidence="12 13">VU population</strain>
        <tissue evidence="12">Whole body</tissue>
    </source>
</reference>
<gene>
    <name evidence="12" type="ORF">Fcan01_23941</name>
</gene>
<proteinExistence type="inferred from homology"/>
<comment type="similarity">
    <text evidence="8">Belongs to the protein kinase superfamily. Ser/Thr protein kinase family. GCN2 subfamily.</text>
</comment>
<dbReference type="PANTHER" id="PTHR11042">
    <property type="entry name" value="EUKARYOTIC TRANSLATION INITIATION FACTOR 2-ALPHA KINASE EIF2-ALPHA KINASE -RELATED"/>
    <property type="match status" value="1"/>
</dbReference>
<evidence type="ECO:0000256" key="6">
    <source>
        <dbReference type="ARBA" id="ARBA00022840"/>
    </source>
</evidence>
<dbReference type="PROSITE" id="PS50011">
    <property type="entry name" value="PROTEIN_KINASE_DOM"/>
    <property type="match status" value="1"/>
</dbReference>